<reference evidence="1" key="1">
    <citation type="submission" date="2014-11" db="EMBL/GenBank/DDBJ databases">
        <authorList>
            <person name="Amaro Gonzalez C."/>
        </authorList>
    </citation>
    <scope>NUCLEOTIDE SEQUENCE</scope>
</reference>
<evidence type="ECO:0000313" key="1">
    <source>
        <dbReference type="EMBL" id="JAH12666.1"/>
    </source>
</evidence>
<organism evidence="1">
    <name type="scientific">Anguilla anguilla</name>
    <name type="common">European freshwater eel</name>
    <name type="synonym">Muraena anguilla</name>
    <dbReference type="NCBI Taxonomy" id="7936"/>
    <lineage>
        <taxon>Eukaryota</taxon>
        <taxon>Metazoa</taxon>
        <taxon>Chordata</taxon>
        <taxon>Craniata</taxon>
        <taxon>Vertebrata</taxon>
        <taxon>Euteleostomi</taxon>
        <taxon>Actinopterygii</taxon>
        <taxon>Neopterygii</taxon>
        <taxon>Teleostei</taxon>
        <taxon>Anguilliformes</taxon>
        <taxon>Anguillidae</taxon>
        <taxon>Anguilla</taxon>
    </lineage>
</organism>
<dbReference type="AlphaFoldDB" id="A0A0E9Q6Z4"/>
<proteinExistence type="predicted"/>
<accession>A0A0E9Q6Z4</accession>
<protein>
    <submittedName>
        <fullName evidence="1">Uncharacterized protein</fullName>
    </submittedName>
</protein>
<dbReference type="EMBL" id="GBXM01095911">
    <property type="protein sequence ID" value="JAH12666.1"/>
    <property type="molecule type" value="Transcribed_RNA"/>
</dbReference>
<name>A0A0E9Q6Z4_ANGAN</name>
<reference evidence="1" key="2">
    <citation type="journal article" date="2015" name="Fish Shellfish Immunol.">
        <title>Early steps in the European eel (Anguilla anguilla)-Vibrio vulnificus interaction in the gills: Role of the RtxA13 toxin.</title>
        <authorList>
            <person name="Callol A."/>
            <person name="Pajuelo D."/>
            <person name="Ebbesson L."/>
            <person name="Teles M."/>
            <person name="MacKenzie S."/>
            <person name="Amaro C."/>
        </authorList>
    </citation>
    <scope>NUCLEOTIDE SEQUENCE</scope>
</reference>
<sequence length="30" mass="3264">MLTVTSLQLTVTRCETGSELPSALQDSLIR</sequence>